<organism evidence="13 14">
    <name type="scientific">Stylophora pistillata</name>
    <name type="common">Smooth cauliflower coral</name>
    <dbReference type="NCBI Taxonomy" id="50429"/>
    <lineage>
        <taxon>Eukaryota</taxon>
        <taxon>Metazoa</taxon>
        <taxon>Cnidaria</taxon>
        <taxon>Anthozoa</taxon>
        <taxon>Hexacorallia</taxon>
        <taxon>Scleractinia</taxon>
        <taxon>Astrocoeniina</taxon>
        <taxon>Pocilloporidae</taxon>
        <taxon>Stylophora</taxon>
    </lineage>
</organism>
<keyword evidence="2 10" id="KW-0813">Transport</keyword>
<dbReference type="InterPro" id="IPR035427">
    <property type="entry name" value="Tim10-like_dom_sf"/>
</dbReference>
<dbReference type="Proteomes" id="UP000225706">
    <property type="component" value="Unassembled WGS sequence"/>
</dbReference>
<dbReference type="GO" id="GO:0042719">
    <property type="term" value="C:mitochondrial intermembrane space chaperone complex"/>
    <property type="evidence" value="ECO:0007669"/>
    <property type="project" value="UniProtKB-ARBA"/>
</dbReference>
<evidence type="ECO:0000256" key="3">
    <source>
        <dbReference type="ARBA" id="ARBA00022723"/>
    </source>
</evidence>
<comment type="caution">
    <text evidence="13">The sequence shown here is derived from an EMBL/GenBank/DDBJ whole genome shotgun (WGS) entry which is preliminary data.</text>
</comment>
<dbReference type="STRING" id="50429.A0A2B4SSV6"/>
<evidence type="ECO:0000256" key="1">
    <source>
        <dbReference type="ARBA" id="ARBA00006720"/>
    </source>
</evidence>
<keyword evidence="6 10" id="KW-0811">Translocation</keyword>
<evidence type="ECO:0000256" key="7">
    <source>
        <dbReference type="ARBA" id="ARBA00023128"/>
    </source>
</evidence>
<dbReference type="Gene3D" id="1.10.287.810">
    <property type="entry name" value="Mitochondrial import inner membrane translocase subunit tim13 like domains"/>
    <property type="match status" value="1"/>
</dbReference>
<evidence type="ECO:0000256" key="11">
    <source>
        <dbReference type="SAM" id="MobiDB-lite"/>
    </source>
</evidence>
<evidence type="ECO:0000259" key="12">
    <source>
        <dbReference type="Pfam" id="PF02953"/>
    </source>
</evidence>
<evidence type="ECO:0000256" key="5">
    <source>
        <dbReference type="ARBA" id="ARBA00022927"/>
    </source>
</evidence>
<dbReference type="Pfam" id="PF02953">
    <property type="entry name" value="zf-Tim10_DDP"/>
    <property type="match status" value="1"/>
</dbReference>
<comment type="function">
    <text evidence="10">Mitochondrial intermembrane chaperone that participates in the import and insertion of some multi-pass transmembrane proteins into the mitochondrial inner membrane. Also required for the transfer of beta-barrel precursors from the TOM complex to the sorting and assembly machinery (SAM complex) of the outer membrane. Acts as a chaperone-like protein that protects the hydrophobic precursors from aggregation and guide them through the mitochondrial intermembrane space.</text>
</comment>
<protein>
    <recommendedName>
        <fullName evidence="10">Mitochondrial import inner membrane translocase subunit</fullName>
    </recommendedName>
</protein>
<feature type="compositionally biased region" description="Low complexity" evidence="11">
    <location>
        <begin position="7"/>
        <end position="16"/>
    </location>
</feature>
<gene>
    <name evidence="13" type="primary">timm13-b</name>
    <name evidence="13" type="ORF">AWC38_SpisGene1446</name>
</gene>
<evidence type="ECO:0000256" key="9">
    <source>
        <dbReference type="ARBA" id="ARBA00023186"/>
    </source>
</evidence>
<evidence type="ECO:0000313" key="14">
    <source>
        <dbReference type="Proteomes" id="UP000225706"/>
    </source>
</evidence>
<evidence type="ECO:0000256" key="2">
    <source>
        <dbReference type="ARBA" id="ARBA00022448"/>
    </source>
</evidence>
<dbReference type="OrthoDB" id="7813104at2759"/>
<evidence type="ECO:0000256" key="10">
    <source>
        <dbReference type="RuleBase" id="RU367043"/>
    </source>
</evidence>
<sequence>MSDFGFSSSSSSSSSSGMNGTQRAELMDQVKSQLLVATLQELLSKMSEKCFKKCIYKPGAKLDNSEQKCISSCMDRYMDAWNIVSKTYQNRLMKEHSNAGNFN</sequence>
<reference evidence="14" key="1">
    <citation type="journal article" date="2017" name="bioRxiv">
        <title>Comparative analysis of the genomes of Stylophora pistillata and Acropora digitifera provides evidence for extensive differences between species of corals.</title>
        <authorList>
            <person name="Voolstra C.R."/>
            <person name="Li Y."/>
            <person name="Liew Y.J."/>
            <person name="Baumgarten S."/>
            <person name="Zoccola D."/>
            <person name="Flot J.-F."/>
            <person name="Tambutte S."/>
            <person name="Allemand D."/>
            <person name="Aranda M."/>
        </authorList>
    </citation>
    <scope>NUCLEOTIDE SEQUENCE [LARGE SCALE GENOMIC DNA]</scope>
</reference>
<comment type="subcellular location">
    <subcellularLocation>
        <location evidence="10">Mitochondrion inner membrane</location>
        <topology evidence="10">Peripheral membrane protein</topology>
        <orientation evidence="10">Intermembrane side</orientation>
    </subcellularLocation>
</comment>
<evidence type="ECO:0000313" key="13">
    <source>
        <dbReference type="EMBL" id="PFX33754.1"/>
    </source>
</evidence>
<dbReference type="SUPFAM" id="SSF144122">
    <property type="entry name" value="Tim10-like"/>
    <property type="match status" value="1"/>
</dbReference>
<dbReference type="EMBL" id="LSMT01000009">
    <property type="protein sequence ID" value="PFX33754.1"/>
    <property type="molecule type" value="Genomic_DNA"/>
</dbReference>
<dbReference type="GO" id="GO:0045039">
    <property type="term" value="P:protein insertion into mitochondrial inner membrane"/>
    <property type="evidence" value="ECO:0007669"/>
    <property type="project" value="UniProtKB-ARBA"/>
</dbReference>
<keyword evidence="14" id="KW-1185">Reference proteome</keyword>
<dbReference type="AlphaFoldDB" id="A0A2B4SSV6"/>
<dbReference type="FunFam" id="1.10.287.810:FF:000001">
    <property type="entry name" value="mitochondrial import inner membrane translocase subunit TIM13"/>
    <property type="match status" value="1"/>
</dbReference>
<dbReference type="GO" id="GO:0015031">
    <property type="term" value="P:protein transport"/>
    <property type="evidence" value="ECO:0007669"/>
    <property type="project" value="UniProtKB-KW"/>
</dbReference>
<keyword evidence="10" id="KW-0999">Mitochondrion inner membrane</keyword>
<keyword evidence="8 10" id="KW-1015">Disulfide bond</keyword>
<keyword evidence="4" id="KW-0862">Zinc</keyword>
<accession>A0A2B4SSV6</accession>
<keyword evidence="3" id="KW-0479">Metal-binding</keyword>
<dbReference type="GO" id="GO:0005743">
    <property type="term" value="C:mitochondrial inner membrane"/>
    <property type="evidence" value="ECO:0007669"/>
    <property type="project" value="UniProtKB-SubCell"/>
</dbReference>
<evidence type="ECO:0000256" key="4">
    <source>
        <dbReference type="ARBA" id="ARBA00022833"/>
    </source>
</evidence>
<keyword evidence="10" id="KW-0472">Membrane</keyword>
<evidence type="ECO:0000256" key="8">
    <source>
        <dbReference type="ARBA" id="ARBA00023157"/>
    </source>
</evidence>
<comment type="similarity">
    <text evidence="1 10">Belongs to the small Tim family.</text>
</comment>
<dbReference type="GO" id="GO:0046872">
    <property type="term" value="F:metal ion binding"/>
    <property type="evidence" value="ECO:0007669"/>
    <property type="project" value="UniProtKB-KW"/>
</dbReference>
<feature type="region of interest" description="Disordered" evidence="11">
    <location>
        <begin position="1"/>
        <end position="23"/>
    </location>
</feature>
<comment type="domain">
    <text evidence="10">The twin CX3C motif contains 4 conserved Cys residues that form 2 disulfide bonds in the mitochondrial intermembrane space.</text>
</comment>
<keyword evidence="5 10" id="KW-0653">Protein transport</keyword>
<name>A0A2B4SSV6_STYPI</name>
<dbReference type="InterPro" id="IPR004217">
    <property type="entry name" value="Tim10-like"/>
</dbReference>
<keyword evidence="9 10" id="KW-0143">Chaperone</keyword>
<proteinExistence type="inferred from homology"/>
<comment type="subunit">
    <text evidence="10">Heterohexamer.</text>
</comment>
<keyword evidence="7 10" id="KW-0496">Mitochondrion</keyword>
<feature type="domain" description="Tim10-like" evidence="12">
    <location>
        <begin position="29"/>
        <end position="90"/>
    </location>
</feature>
<evidence type="ECO:0000256" key="6">
    <source>
        <dbReference type="ARBA" id="ARBA00023010"/>
    </source>
</evidence>